<dbReference type="Proteomes" id="UP000463951">
    <property type="component" value="Chromosome"/>
</dbReference>
<feature type="region of interest" description="Disordered" evidence="1">
    <location>
        <begin position="79"/>
        <end position="126"/>
    </location>
</feature>
<name>A0A499VG79_9ACTN</name>
<reference evidence="2 3" key="1">
    <citation type="journal article" date="2020" name="Int. J. Syst. Evol. Microbiol.">
        <title>Reclassification of Streptomyces castelarensis and Streptomyces sporoclivatus as later heterotypic synonyms of Streptomyces antimycoticus.</title>
        <authorList>
            <person name="Komaki H."/>
            <person name="Tamura T."/>
        </authorList>
    </citation>
    <scope>NUCLEOTIDE SEQUENCE [LARGE SCALE GENOMIC DNA]</scope>
    <source>
        <strain evidence="2 3">NBRC 100767</strain>
    </source>
</reference>
<evidence type="ECO:0000313" key="3">
    <source>
        <dbReference type="Proteomes" id="UP000463951"/>
    </source>
</evidence>
<gene>
    <name evidence="2" type="ORF">SSPO_078850</name>
</gene>
<dbReference type="EMBL" id="AP019620">
    <property type="protein sequence ID" value="BBJ45167.1"/>
    <property type="molecule type" value="Genomic_DNA"/>
</dbReference>
<protein>
    <submittedName>
        <fullName evidence="2">Uncharacterized protein</fullName>
    </submittedName>
</protein>
<dbReference type="AlphaFoldDB" id="A0A499VG79"/>
<proteinExistence type="predicted"/>
<organism evidence="2 3">
    <name type="scientific">Streptomyces antimycoticus</name>
    <dbReference type="NCBI Taxonomy" id="68175"/>
    <lineage>
        <taxon>Bacteria</taxon>
        <taxon>Bacillati</taxon>
        <taxon>Actinomycetota</taxon>
        <taxon>Actinomycetes</taxon>
        <taxon>Kitasatosporales</taxon>
        <taxon>Streptomycetaceae</taxon>
        <taxon>Streptomyces</taxon>
        <taxon>Streptomyces violaceusniger group</taxon>
    </lineage>
</organism>
<evidence type="ECO:0000313" key="2">
    <source>
        <dbReference type="EMBL" id="BBJ45167.1"/>
    </source>
</evidence>
<evidence type="ECO:0000256" key="1">
    <source>
        <dbReference type="SAM" id="MobiDB-lite"/>
    </source>
</evidence>
<sequence length="126" mass="13909">MTIRTAAINACSSPRTRADKKSSGSIALRSAHRMLRHPAESAQAWTVKDITSPTTLRERWLGEMRFAVLDDFSLYRHAVHPGPPPTTRCQRSPPAVRRHPGHPEAPGHLTVTNPGLDQVSGHEPRP</sequence>
<accession>A0A499VG79</accession>